<proteinExistence type="predicted"/>
<dbReference type="Pfam" id="PF09339">
    <property type="entry name" value="HTH_IclR"/>
    <property type="match status" value="1"/>
</dbReference>
<evidence type="ECO:0000256" key="3">
    <source>
        <dbReference type="ARBA" id="ARBA00023163"/>
    </source>
</evidence>
<dbReference type="InterPro" id="IPR036388">
    <property type="entry name" value="WH-like_DNA-bd_sf"/>
</dbReference>
<keyword evidence="1" id="KW-0805">Transcription regulation</keyword>
<dbReference type="Gene3D" id="1.10.10.10">
    <property type="entry name" value="Winged helix-like DNA-binding domain superfamily/Winged helix DNA-binding domain"/>
    <property type="match status" value="1"/>
</dbReference>
<evidence type="ECO:0000256" key="2">
    <source>
        <dbReference type="ARBA" id="ARBA00023125"/>
    </source>
</evidence>
<dbReference type="InterPro" id="IPR036390">
    <property type="entry name" value="WH_DNA-bd_sf"/>
</dbReference>
<dbReference type="Pfam" id="PF01614">
    <property type="entry name" value="IclR_C"/>
    <property type="match status" value="1"/>
</dbReference>
<sequence length="274" mass="30303">MTKKKPELPEVPPETEAQRNDPDFVTAVARGFAILRCFKRGERALGNKDLATRTGMPRSTIARLTHTLTELGYLDFQPSIEKYSLGLAVVQFSVNYLAGLDVREIARPLMQQLATDMRATVTLAAPQAEHMVFLEVVHGNPTFALRVGVGERVPRGTTAVGRACLAAFDAAERERLMAAAQKAVRKDDWPLVKRDYEAAFRDYARHGLCLSLGDWNKDVHAVSVPMLSGDGRRVMAFSCSVPARQLAKDQLISEVGPRLMQLRDRVNQALGGQF</sequence>
<evidence type="ECO:0000313" key="7">
    <source>
        <dbReference type="EMBL" id="NRF68720.1"/>
    </source>
</evidence>
<evidence type="ECO:0000313" key="8">
    <source>
        <dbReference type="Proteomes" id="UP000737171"/>
    </source>
</evidence>
<dbReference type="InterPro" id="IPR014757">
    <property type="entry name" value="Tscrpt_reg_IclR_C"/>
</dbReference>
<dbReference type="SUPFAM" id="SSF46785">
    <property type="entry name" value="Winged helix' DNA-binding domain"/>
    <property type="match status" value="1"/>
</dbReference>
<dbReference type="EMBL" id="JABRWJ010000005">
    <property type="protein sequence ID" value="NRF68720.1"/>
    <property type="molecule type" value="Genomic_DNA"/>
</dbReference>
<dbReference type="PANTHER" id="PTHR30136">
    <property type="entry name" value="HELIX-TURN-HELIX TRANSCRIPTIONAL REGULATOR, ICLR FAMILY"/>
    <property type="match status" value="1"/>
</dbReference>
<name>A0ABX2EJB8_9BURK</name>
<gene>
    <name evidence="7" type="ORF">HLB44_17145</name>
</gene>
<accession>A0ABX2EJB8</accession>
<evidence type="ECO:0000256" key="4">
    <source>
        <dbReference type="SAM" id="MobiDB-lite"/>
    </source>
</evidence>
<dbReference type="SUPFAM" id="SSF55781">
    <property type="entry name" value="GAF domain-like"/>
    <property type="match status" value="1"/>
</dbReference>
<keyword evidence="3" id="KW-0804">Transcription</keyword>
<organism evidence="7 8">
    <name type="scientific">Pseudaquabacterium terrae</name>
    <dbReference type="NCBI Taxonomy" id="2732868"/>
    <lineage>
        <taxon>Bacteria</taxon>
        <taxon>Pseudomonadati</taxon>
        <taxon>Pseudomonadota</taxon>
        <taxon>Betaproteobacteria</taxon>
        <taxon>Burkholderiales</taxon>
        <taxon>Sphaerotilaceae</taxon>
        <taxon>Pseudaquabacterium</taxon>
    </lineage>
</organism>
<evidence type="ECO:0000259" key="6">
    <source>
        <dbReference type="PROSITE" id="PS51078"/>
    </source>
</evidence>
<dbReference type="Proteomes" id="UP000737171">
    <property type="component" value="Unassembled WGS sequence"/>
</dbReference>
<dbReference type="PROSITE" id="PS51077">
    <property type="entry name" value="HTH_ICLR"/>
    <property type="match status" value="1"/>
</dbReference>
<feature type="region of interest" description="Disordered" evidence="4">
    <location>
        <begin position="1"/>
        <end position="20"/>
    </location>
</feature>
<dbReference type="RefSeq" id="WP_173124704.1">
    <property type="nucleotide sequence ID" value="NZ_JABRWJ010000005.1"/>
</dbReference>
<feature type="domain" description="HTH iclR-type" evidence="5">
    <location>
        <begin position="25"/>
        <end position="87"/>
    </location>
</feature>
<dbReference type="SMART" id="SM00346">
    <property type="entry name" value="HTH_ICLR"/>
    <property type="match status" value="1"/>
</dbReference>
<dbReference type="Gene3D" id="3.30.450.40">
    <property type="match status" value="1"/>
</dbReference>
<protein>
    <submittedName>
        <fullName evidence="7">IclR family transcriptional regulator</fullName>
    </submittedName>
</protein>
<evidence type="ECO:0000256" key="1">
    <source>
        <dbReference type="ARBA" id="ARBA00023015"/>
    </source>
</evidence>
<dbReference type="InterPro" id="IPR029016">
    <property type="entry name" value="GAF-like_dom_sf"/>
</dbReference>
<comment type="caution">
    <text evidence="7">The sequence shown here is derived from an EMBL/GenBank/DDBJ whole genome shotgun (WGS) entry which is preliminary data.</text>
</comment>
<dbReference type="PANTHER" id="PTHR30136:SF33">
    <property type="entry name" value="TRANSCRIPTIONAL REGULATORY PROTEIN"/>
    <property type="match status" value="1"/>
</dbReference>
<dbReference type="PROSITE" id="PS51078">
    <property type="entry name" value="ICLR_ED"/>
    <property type="match status" value="1"/>
</dbReference>
<dbReference type="InterPro" id="IPR005471">
    <property type="entry name" value="Tscrpt_reg_IclR_N"/>
</dbReference>
<keyword evidence="2" id="KW-0238">DNA-binding</keyword>
<dbReference type="InterPro" id="IPR050707">
    <property type="entry name" value="HTH_MetabolicPath_Reg"/>
</dbReference>
<reference evidence="7 8" key="1">
    <citation type="submission" date="2020-05" db="EMBL/GenBank/DDBJ databases">
        <title>Aquincola sp. isolate from soil.</title>
        <authorList>
            <person name="Han J."/>
            <person name="Kim D.-U."/>
        </authorList>
    </citation>
    <scope>NUCLEOTIDE SEQUENCE [LARGE SCALE GENOMIC DNA]</scope>
    <source>
        <strain evidence="7 8">S2</strain>
    </source>
</reference>
<keyword evidence="8" id="KW-1185">Reference proteome</keyword>
<evidence type="ECO:0000259" key="5">
    <source>
        <dbReference type="PROSITE" id="PS51077"/>
    </source>
</evidence>
<feature type="domain" description="IclR-ED" evidence="6">
    <location>
        <begin position="88"/>
        <end position="272"/>
    </location>
</feature>